<dbReference type="EMBL" id="CCBP010000123">
    <property type="protein sequence ID" value="CDO73820.1"/>
    <property type="molecule type" value="Genomic_DNA"/>
</dbReference>
<reference evidence="1" key="1">
    <citation type="submission" date="2014-01" db="EMBL/GenBank/DDBJ databases">
        <title>The genome of the white-rot fungus Pycnoporus cinnabarinus: a basidiomycete model with a versatile arsenal for lignocellulosic biomass breakdown.</title>
        <authorList>
            <person name="Levasseur A."/>
            <person name="Lomascolo A."/>
            <person name="Ruiz-Duenas F.J."/>
            <person name="Uzan E."/>
            <person name="Piumi F."/>
            <person name="Kues U."/>
            <person name="Ram A.F.J."/>
            <person name="Murat C."/>
            <person name="Haon M."/>
            <person name="Benoit I."/>
            <person name="Arfi Y."/>
            <person name="Chevret D."/>
            <person name="Drula E."/>
            <person name="Kwon M.J."/>
            <person name="Gouret P."/>
            <person name="Lesage-Meessen L."/>
            <person name="Lombard V."/>
            <person name="Mariette J."/>
            <person name="Noirot C."/>
            <person name="Park J."/>
            <person name="Patyshakuliyeva A."/>
            <person name="Wieneger R.A.B."/>
            <person name="Wosten H.A.B."/>
            <person name="Martin F."/>
            <person name="Coutinho P.M."/>
            <person name="de Vries R."/>
            <person name="Martinez A.T."/>
            <person name="Klopp C."/>
            <person name="Pontarotti P."/>
            <person name="Henrissat B."/>
            <person name="Record E."/>
        </authorList>
    </citation>
    <scope>NUCLEOTIDE SEQUENCE [LARGE SCALE GENOMIC DNA]</scope>
    <source>
        <strain evidence="1">BRFM137</strain>
    </source>
</reference>
<organism evidence="1 2">
    <name type="scientific">Pycnoporus cinnabarinus</name>
    <name type="common">Cinnabar-red polypore</name>
    <name type="synonym">Trametes cinnabarina</name>
    <dbReference type="NCBI Taxonomy" id="5643"/>
    <lineage>
        <taxon>Eukaryota</taxon>
        <taxon>Fungi</taxon>
        <taxon>Dikarya</taxon>
        <taxon>Basidiomycota</taxon>
        <taxon>Agaricomycotina</taxon>
        <taxon>Agaricomycetes</taxon>
        <taxon>Polyporales</taxon>
        <taxon>Polyporaceae</taxon>
        <taxon>Trametes</taxon>
    </lineage>
</organism>
<gene>
    <name evidence="1" type="ORF">BN946_scf185015.g149</name>
</gene>
<evidence type="ECO:0000313" key="1">
    <source>
        <dbReference type="EMBL" id="CDO73820.1"/>
    </source>
</evidence>
<dbReference type="OrthoDB" id="5983317at2759"/>
<accession>A0A060SHH6</accession>
<keyword evidence="2" id="KW-1185">Reference proteome</keyword>
<dbReference type="Proteomes" id="UP000029665">
    <property type="component" value="Unassembled WGS sequence"/>
</dbReference>
<comment type="caution">
    <text evidence="1">The sequence shown here is derived from an EMBL/GenBank/DDBJ whole genome shotgun (WGS) entry which is preliminary data.</text>
</comment>
<dbReference type="AlphaFoldDB" id="A0A060SHH6"/>
<dbReference type="HOGENOM" id="CLU_087600_1_0_1"/>
<proteinExistence type="predicted"/>
<evidence type="ECO:0000313" key="2">
    <source>
        <dbReference type="Proteomes" id="UP000029665"/>
    </source>
</evidence>
<name>A0A060SHH6_PYCCI</name>
<sequence length="257" mass="28734">MSNMTIEDRISRIHRIAIQDQDLSMSPRVVRTMAKNQDRAAMDEDSAAVAGGSIISFVGDLSRQTKATRRHNSTLFAQLAANANYNRQDDMTKWHEYYGSVLEQLGWTMRSFKLARVNDSDVTSIGSVDKLLLSFAEKYFTGGEVALFRSTIDPLKRTENASAVKGFESSAKSFNKANFQVGVVSNAVDNAVFKIGAYAFETDRTLDEVLFFKTSQNVFFYADNQTMVLNGQIYGVIRQTVLDKLGENANNFIDVEI</sequence>
<protein>
    <submittedName>
        <fullName evidence="1">Uncharacterized protein</fullName>
    </submittedName>
</protein>